<proteinExistence type="inferred from homology"/>
<dbReference type="Gene3D" id="3.90.1150.10">
    <property type="entry name" value="Aspartate Aminotransferase, domain 1"/>
    <property type="match status" value="1"/>
</dbReference>
<dbReference type="eggNOG" id="KOG0258">
    <property type="taxonomic scope" value="Eukaryota"/>
</dbReference>
<dbReference type="SUPFAM" id="SSF53383">
    <property type="entry name" value="PLP-dependent transferases"/>
    <property type="match status" value="1"/>
</dbReference>
<evidence type="ECO:0000256" key="3">
    <source>
        <dbReference type="ARBA" id="ARBA00022576"/>
    </source>
</evidence>
<dbReference type="PANTHER" id="PTHR11751:SF29">
    <property type="entry name" value="ALANINE TRANSAMINASE"/>
    <property type="match status" value="1"/>
</dbReference>
<dbReference type="Proteomes" id="UP000030680">
    <property type="component" value="Unassembled WGS sequence"/>
</dbReference>
<evidence type="ECO:0000256" key="2">
    <source>
        <dbReference type="ARBA" id="ARBA00011738"/>
    </source>
</evidence>
<keyword evidence="3 8" id="KW-0032">Aminotransferase</keyword>
<evidence type="ECO:0000256" key="4">
    <source>
        <dbReference type="ARBA" id="ARBA00022679"/>
    </source>
</evidence>
<dbReference type="Gramene" id="EME32555">
    <property type="protein sequence ID" value="EME32555"/>
    <property type="gene ID" value="Gasu_03270"/>
</dbReference>
<comment type="subunit">
    <text evidence="2">Homodimer.</text>
</comment>
<keyword evidence="5" id="KW-0663">Pyridoxal phosphate</keyword>
<dbReference type="STRING" id="130081.M2X7P2"/>
<accession>M2X7P2</accession>
<dbReference type="GO" id="GO:0042853">
    <property type="term" value="P:L-alanine catabolic process"/>
    <property type="evidence" value="ECO:0007669"/>
    <property type="project" value="UniProtKB-UniPathway"/>
</dbReference>
<dbReference type="GO" id="GO:0030170">
    <property type="term" value="F:pyridoxal phosphate binding"/>
    <property type="evidence" value="ECO:0007669"/>
    <property type="project" value="InterPro"/>
</dbReference>
<dbReference type="Gene3D" id="3.40.640.10">
    <property type="entry name" value="Type I PLP-dependent aspartate aminotransferase-like (Major domain)"/>
    <property type="match status" value="1"/>
</dbReference>
<dbReference type="Pfam" id="PF00155">
    <property type="entry name" value="Aminotran_1_2"/>
    <property type="match status" value="1"/>
</dbReference>
<dbReference type="OrthoDB" id="1732682at2759"/>
<dbReference type="KEGG" id="gsl:Gasu_03270"/>
<keyword evidence="9" id="KW-1185">Reference proteome</keyword>
<evidence type="ECO:0000313" key="8">
    <source>
        <dbReference type="EMBL" id="EME32555.1"/>
    </source>
</evidence>
<dbReference type="Gene3D" id="1.10.287.1970">
    <property type="match status" value="1"/>
</dbReference>
<dbReference type="GO" id="GO:0004021">
    <property type="term" value="F:L-alanine:2-oxoglutarate aminotransferase activity"/>
    <property type="evidence" value="ECO:0007669"/>
    <property type="project" value="UniProtKB-EC"/>
</dbReference>
<dbReference type="InterPro" id="IPR015424">
    <property type="entry name" value="PyrdxlP-dep_Trfase"/>
</dbReference>
<evidence type="ECO:0000313" key="9">
    <source>
        <dbReference type="Proteomes" id="UP000030680"/>
    </source>
</evidence>
<dbReference type="CDD" id="cd00609">
    <property type="entry name" value="AAT_like"/>
    <property type="match status" value="1"/>
</dbReference>
<evidence type="ECO:0000259" key="7">
    <source>
        <dbReference type="Pfam" id="PF00155"/>
    </source>
</evidence>
<dbReference type="OMA" id="AYMARTM"/>
<dbReference type="InterPro" id="IPR004839">
    <property type="entry name" value="Aminotransferase_I/II_large"/>
</dbReference>
<dbReference type="InterPro" id="IPR015421">
    <property type="entry name" value="PyrdxlP-dep_Trfase_major"/>
</dbReference>
<keyword evidence="4 8" id="KW-0808">Transferase</keyword>
<dbReference type="AlphaFoldDB" id="M2X7P2"/>
<dbReference type="EC" id="2.6.1.2" evidence="8"/>
<organism evidence="8 9">
    <name type="scientific">Galdieria sulphuraria</name>
    <name type="common">Red alga</name>
    <dbReference type="NCBI Taxonomy" id="130081"/>
    <lineage>
        <taxon>Eukaryota</taxon>
        <taxon>Rhodophyta</taxon>
        <taxon>Bangiophyceae</taxon>
        <taxon>Galdieriales</taxon>
        <taxon>Galdieriaceae</taxon>
        <taxon>Galdieria</taxon>
    </lineage>
</organism>
<dbReference type="InterPro" id="IPR015422">
    <property type="entry name" value="PyrdxlP-dep_Trfase_small"/>
</dbReference>
<dbReference type="RefSeq" id="XP_005709075.1">
    <property type="nucleotide sequence ID" value="XM_005709018.1"/>
</dbReference>
<dbReference type="GeneID" id="17091123"/>
<dbReference type="PANTHER" id="PTHR11751">
    <property type="entry name" value="ALANINE AMINOTRANSFERASE"/>
    <property type="match status" value="1"/>
</dbReference>
<dbReference type="FunFam" id="3.90.1150.10:FF:000010">
    <property type="entry name" value="Alanine aminotransferase 2"/>
    <property type="match status" value="1"/>
</dbReference>
<dbReference type="UniPathway" id="UPA00528">
    <property type="reaction ID" value="UER00586"/>
</dbReference>
<reference evidence="9" key="1">
    <citation type="journal article" date="2013" name="Science">
        <title>Gene transfer from bacteria and archaea facilitated evolution of an extremophilic eukaryote.</title>
        <authorList>
            <person name="Schonknecht G."/>
            <person name="Chen W.H."/>
            <person name="Ternes C.M."/>
            <person name="Barbier G.G."/>
            <person name="Shrestha R.P."/>
            <person name="Stanke M."/>
            <person name="Brautigam A."/>
            <person name="Baker B.J."/>
            <person name="Banfield J.F."/>
            <person name="Garavito R.M."/>
            <person name="Carr K."/>
            <person name="Wilkerson C."/>
            <person name="Rensing S.A."/>
            <person name="Gagneul D."/>
            <person name="Dickenson N.E."/>
            <person name="Oesterhelt C."/>
            <person name="Lercher M.J."/>
            <person name="Weber A.P."/>
        </authorList>
    </citation>
    <scope>NUCLEOTIDE SEQUENCE [LARGE SCALE GENOMIC DNA]</scope>
    <source>
        <strain evidence="9">074W</strain>
    </source>
</reference>
<evidence type="ECO:0000256" key="5">
    <source>
        <dbReference type="ARBA" id="ARBA00022898"/>
    </source>
</evidence>
<gene>
    <name evidence="8" type="ORF">Gasu_03270</name>
</gene>
<name>M2X7P2_GALSU</name>
<dbReference type="EMBL" id="KB454485">
    <property type="protein sequence ID" value="EME32555.1"/>
    <property type="molecule type" value="Genomic_DNA"/>
</dbReference>
<protein>
    <submittedName>
        <fullName evidence="8">Alanine transaminase</fullName>
        <ecNumber evidence="8">2.6.1.2</ecNumber>
    </submittedName>
</protein>
<evidence type="ECO:0000256" key="1">
    <source>
        <dbReference type="ARBA" id="ARBA00001933"/>
    </source>
</evidence>
<evidence type="ECO:0000256" key="6">
    <source>
        <dbReference type="ARBA" id="ARBA00025785"/>
    </source>
</evidence>
<sequence length="513" mass="57394">MKSLRFYSSLFRRPETQVTQYFKRFCTVSSTYVSNSYEKVLKGGGISDSVREAQYAVRGEVPTRALQLEEELKHNKQRPYDHIIFCNVGNPQSLENPPITYVRQVLALCDFPELLNSNLFPADAKEHAKRILISAGKGGSGAYSNSGGVSCIREDIVDFIQRRDGYESSVNNVFLTNGASDGIALIMKLLVSSSNSGVMVPVPEYPLYSALLSLLGAKPVRYYLNEDRNWSIELSELERAYESSKKAGISISGIVLISPGNPTGQVLEKSNLEEIIDFAYRRRLVVLADEVYQENVYTKGKKFVSVKKVLRDMPGKYQDVELASFHSASKGFYGECGRRGGYLEVANFNEEALEQLYKLASINLCANLNGQIAMSCITRHPTQGMPSYSRFEEERSNLLSSYARRAEMIQTAMNNMEGCSCNQVEGAMYAFPRINIPPSAQQIARSQGKQPDVLYALSLLEHSGVCVVPGSGFGQKPGTFHFRTTILPPEHDFPKVMTSFQKHHEWFLNKYKA</sequence>
<comment type="cofactor">
    <cofactor evidence="1">
        <name>pyridoxal 5'-phosphate</name>
        <dbReference type="ChEBI" id="CHEBI:597326"/>
    </cofactor>
</comment>
<dbReference type="FunFam" id="1.10.287.1970:FF:000001">
    <property type="entry name" value="Alanine aminotransferase 2"/>
    <property type="match status" value="1"/>
</dbReference>
<dbReference type="InterPro" id="IPR045088">
    <property type="entry name" value="ALAT1/2-like"/>
</dbReference>
<dbReference type="FunFam" id="3.40.640.10:FF:000012">
    <property type="entry name" value="alanine aminotransferase 2"/>
    <property type="match status" value="1"/>
</dbReference>
<feature type="domain" description="Aminotransferase class I/classII large" evidence="7">
    <location>
        <begin position="121"/>
        <end position="486"/>
    </location>
</feature>
<comment type="similarity">
    <text evidence="6">Belongs to the class-I pyridoxal-phosphate-dependent aminotransferase family. Alanine aminotransferase subfamily.</text>
</comment>